<accession>A0AAQ3KGK4</accession>
<keyword evidence="2" id="KW-1185">Reference proteome</keyword>
<dbReference type="Proteomes" id="UP001327560">
    <property type="component" value="Chromosome 5"/>
</dbReference>
<gene>
    <name evidence="1" type="ORF">Cni_G17045</name>
</gene>
<organism evidence="1 2">
    <name type="scientific">Canna indica</name>
    <name type="common">Indian-shot</name>
    <dbReference type="NCBI Taxonomy" id="4628"/>
    <lineage>
        <taxon>Eukaryota</taxon>
        <taxon>Viridiplantae</taxon>
        <taxon>Streptophyta</taxon>
        <taxon>Embryophyta</taxon>
        <taxon>Tracheophyta</taxon>
        <taxon>Spermatophyta</taxon>
        <taxon>Magnoliopsida</taxon>
        <taxon>Liliopsida</taxon>
        <taxon>Zingiberales</taxon>
        <taxon>Cannaceae</taxon>
        <taxon>Canna</taxon>
    </lineage>
</organism>
<evidence type="ECO:0000313" key="1">
    <source>
        <dbReference type="EMBL" id="WOL08292.1"/>
    </source>
</evidence>
<dbReference type="PANTHER" id="PTHR46481">
    <property type="entry name" value="ZINC FINGER BED DOMAIN-CONTAINING PROTEIN 4"/>
    <property type="match status" value="1"/>
</dbReference>
<dbReference type="EMBL" id="CP136894">
    <property type="protein sequence ID" value="WOL08292.1"/>
    <property type="molecule type" value="Genomic_DNA"/>
</dbReference>
<name>A0AAQ3KGK4_9LILI</name>
<proteinExistence type="predicted"/>
<dbReference type="PANTHER" id="PTHR46481:SF7">
    <property type="entry name" value="ZINC FINGER BED DOMAIN-CONTAINING PROTEIN RICESLEEPER 2-LIKE"/>
    <property type="match status" value="1"/>
</dbReference>
<dbReference type="AlphaFoldDB" id="A0AAQ3KGK4"/>
<reference evidence="1 2" key="1">
    <citation type="submission" date="2023-10" db="EMBL/GenBank/DDBJ databases">
        <title>Chromosome-scale genome assembly provides insights into flower coloration mechanisms of Canna indica.</title>
        <authorList>
            <person name="Li C."/>
        </authorList>
    </citation>
    <scope>NUCLEOTIDE SEQUENCE [LARGE SCALE GENOMIC DNA]</scope>
    <source>
        <tissue evidence="1">Flower</tissue>
    </source>
</reference>
<protein>
    <submittedName>
        <fullName evidence="1">Zinc finger BED domain-containing protein RICESLEEPER 2-like</fullName>
    </submittedName>
</protein>
<sequence>MCVEQEKIDSKALLRPDVPSRWNSTYQLLEVALRFERAFERYHEEDHYFEKNLVEGDAGGGLWIMIR</sequence>
<evidence type="ECO:0000313" key="2">
    <source>
        <dbReference type="Proteomes" id="UP001327560"/>
    </source>
</evidence>
<dbReference type="InterPro" id="IPR052035">
    <property type="entry name" value="ZnF_BED_domain_contain"/>
</dbReference>